<keyword evidence="8 10" id="KW-0472">Membrane</keyword>
<feature type="region of interest" description="Disordered" evidence="9">
    <location>
        <begin position="432"/>
        <end position="505"/>
    </location>
</feature>
<keyword evidence="7 10" id="KW-1133">Transmembrane helix</keyword>
<keyword evidence="2" id="KW-0813">Transport</keyword>
<dbReference type="InterPro" id="IPR011527">
    <property type="entry name" value="ABC1_TM_dom"/>
</dbReference>
<dbReference type="EMBL" id="BFAD01000014">
    <property type="protein sequence ID" value="GBE88713.1"/>
    <property type="molecule type" value="Genomic_DNA"/>
</dbReference>
<dbReference type="PROSITE" id="PS50929">
    <property type="entry name" value="ABC_TM1F"/>
    <property type="match status" value="2"/>
</dbReference>
<dbReference type="STRING" id="139825.A0A401H2T9"/>
<feature type="domain" description="ABC transmembrane type-1" evidence="12">
    <location>
        <begin position="334"/>
        <end position="697"/>
    </location>
</feature>
<dbReference type="CDD" id="cd18596">
    <property type="entry name" value="ABC_6TM_VMR1_D1_like"/>
    <property type="match status" value="1"/>
</dbReference>
<dbReference type="Pfam" id="PF00005">
    <property type="entry name" value="ABC_tran"/>
    <property type="match status" value="2"/>
</dbReference>
<keyword evidence="4" id="KW-0677">Repeat</keyword>
<feature type="domain" description="ABC transporter" evidence="11">
    <location>
        <begin position="741"/>
        <end position="982"/>
    </location>
</feature>
<dbReference type="OrthoDB" id="6500128at2759"/>
<feature type="domain" description="ABC transmembrane type-1" evidence="12">
    <location>
        <begin position="1039"/>
        <end position="1309"/>
    </location>
</feature>
<dbReference type="Pfam" id="PF00664">
    <property type="entry name" value="ABC_membrane"/>
    <property type="match status" value="2"/>
</dbReference>
<evidence type="ECO:0000256" key="2">
    <source>
        <dbReference type="ARBA" id="ARBA00022448"/>
    </source>
</evidence>
<dbReference type="InterPro" id="IPR003593">
    <property type="entry name" value="AAA+_ATPase"/>
</dbReference>
<organism evidence="13 14">
    <name type="scientific">Sparassis crispa</name>
    <dbReference type="NCBI Taxonomy" id="139825"/>
    <lineage>
        <taxon>Eukaryota</taxon>
        <taxon>Fungi</taxon>
        <taxon>Dikarya</taxon>
        <taxon>Basidiomycota</taxon>
        <taxon>Agaricomycotina</taxon>
        <taxon>Agaricomycetes</taxon>
        <taxon>Polyporales</taxon>
        <taxon>Sparassidaceae</taxon>
        <taxon>Sparassis</taxon>
    </lineage>
</organism>
<comment type="caution">
    <text evidence="13">The sequence shown here is derived from an EMBL/GenBank/DDBJ whole genome shotgun (WGS) entry which is preliminary data.</text>
</comment>
<evidence type="ECO:0000313" key="14">
    <source>
        <dbReference type="Proteomes" id="UP000287166"/>
    </source>
</evidence>
<dbReference type="InterPro" id="IPR027417">
    <property type="entry name" value="P-loop_NTPase"/>
</dbReference>
<dbReference type="Gene3D" id="1.20.1560.10">
    <property type="entry name" value="ABC transporter type 1, transmembrane domain"/>
    <property type="match status" value="3"/>
</dbReference>
<dbReference type="GeneID" id="38785630"/>
<keyword evidence="14" id="KW-1185">Reference proteome</keyword>
<dbReference type="CDD" id="cd18604">
    <property type="entry name" value="ABC_6TM_VMR1_D2_like"/>
    <property type="match status" value="1"/>
</dbReference>
<proteinExistence type="predicted"/>
<feature type="transmembrane region" description="Helical" evidence="10">
    <location>
        <begin position="1263"/>
        <end position="1283"/>
    </location>
</feature>
<feature type="transmembrane region" description="Helical" evidence="10">
    <location>
        <begin position="215"/>
        <end position="235"/>
    </location>
</feature>
<dbReference type="FunFam" id="3.40.50.300:FF:000838">
    <property type="entry name" value="ABC multidrug transporter (Eurofung)"/>
    <property type="match status" value="1"/>
</dbReference>
<feature type="compositionally biased region" description="Polar residues" evidence="9">
    <location>
        <begin position="467"/>
        <end position="477"/>
    </location>
</feature>
<dbReference type="FunCoup" id="A0A401H2T9">
    <property type="interactions" value="33"/>
</dbReference>
<keyword evidence="5" id="KW-0547">Nucleotide-binding</keyword>
<name>A0A401H2T9_9APHY</name>
<dbReference type="FunFam" id="1.20.1560.10:FF:000013">
    <property type="entry name" value="ABC transporter C family member 2"/>
    <property type="match status" value="1"/>
</dbReference>
<feature type="transmembrane region" description="Helical" evidence="10">
    <location>
        <begin position="369"/>
        <end position="391"/>
    </location>
</feature>
<dbReference type="InterPro" id="IPR036640">
    <property type="entry name" value="ABC1_TM_sf"/>
</dbReference>
<dbReference type="PROSITE" id="PS50893">
    <property type="entry name" value="ABC_TRANSPORTER_2"/>
    <property type="match status" value="2"/>
</dbReference>
<feature type="transmembrane region" description="Helical" evidence="10">
    <location>
        <begin position="177"/>
        <end position="195"/>
    </location>
</feature>
<dbReference type="InterPro" id="IPR003439">
    <property type="entry name" value="ABC_transporter-like_ATP-bd"/>
</dbReference>
<dbReference type="RefSeq" id="XP_027619626.1">
    <property type="nucleotide sequence ID" value="XM_027763825.1"/>
</dbReference>
<comment type="subcellular location">
    <subcellularLocation>
        <location evidence="1">Membrane</location>
        <topology evidence="1">Multi-pass membrane protein</topology>
    </subcellularLocation>
</comment>
<dbReference type="InParanoid" id="A0A401H2T9"/>
<dbReference type="SUPFAM" id="SSF52540">
    <property type="entry name" value="P-loop containing nucleoside triphosphate hydrolases"/>
    <property type="match status" value="2"/>
</dbReference>
<evidence type="ECO:0000256" key="4">
    <source>
        <dbReference type="ARBA" id="ARBA00022737"/>
    </source>
</evidence>
<feature type="transmembrane region" description="Helical" evidence="10">
    <location>
        <begin position="1295"/>
        <end position="1313"/>
    </location>
</feature>
<evidence type="ECO:0000313" key="13">
    <source>
        <dbReference type="EMBL" id="GBE88713.1"/>
    </source>
</evidence>
<feature type="compositionally biased region" description="Low complexity" evidence="9">
    <location>
        <begin position="488"/>
        <end position="503"/>
    </location>
</feature>
<evidence type="ECO:0000259" key="12">
    <source>
        <dbReference type="PROSITE" id="PS50929"/>
    </source>
</evidence>
<protein>
    <submittedName>
        <fullName evidence="13">ATP-binding cassette transporter abc4</fullName>
    </submittedName>
</protein>
<dbReference type="GO" id="GO:0016020">
    <property type="term" value="C:membrane"/>
    <property type="evidence" value="ECO:0007669"/>
    <property type="project" value="UniProtKB-SubCell"/>
</dbReference>
<dbReference type="PANTHER" id="PTHR24223:SF356">
    <property type="entry name" value="ATP-BINDING CASSETTE TRANSPORTER ABC4"/>
    <property type="match status" value="1"/>
</dbReference>
<evidence type="ECO:0000256" key="7">
    <source>
        <dbReference type="ARBA" id="ARBA00022989"/>
    </source>
</evidence>
<dbReference type="PANTHER" id="PTHR24223">
    <property type="entry name" value="ATP-BINDING CASSETTE SUB-FAMILY C"/>
    <property type="match status" value="1"/>
</dbReference>
<evidence type="ECO:0000256" key="8">
    <source>
        <dbReference type="ARBA" id="ARBA00023136"/>
    </source>
</evidence>
<evidence type="ECO:0000256" key="5">
    <source>
        <dbReference type="ARBA" id="ARBA00022741"/>
    </source>
</evidence>
<dbReference type="CDD" id="cd03244">
    <property type="entry name" value="ABCC_MRP_domain2"/>
    <property type="match status" value="1"/>
</dbReference>
<evidence type="ECO:0000256" key="10">
    <source>
        <dbReference type="SAM" id="Phobius"/>
    </source>
</evidence>
<feature type="domain" description="ABC transporter" evidence="11">
    <location>
        <begin position="1355"/>
        <end position="1592"/>
    </location>
</feature>
<evidence type="ECO:0000256" key="9">
    <source>
        <dbReference type="SAM" id="MobiDB-lite"/>
    </source>
</evidence>
<feature type="transmembrane region" description="Helical" evidence="10">
    <location>
        <begin position="44"/>
        <end position="64"/>
    </location>
</feature>
<dbReference type="GO" id="GO:0005524">
    <property type="term" value="F:ATP binding"/>
    <property type="evidence" value="ECO:0007669"/>
    <property type="project" value="UniProtKB-KW"/>
</dbReference>
<feature type="compositionally biased region" description="Polar residues" evidence="9">
    <location>
        <begin position="432"/>
        <end position="450"/>
    </location>
</feature>
<dbReference type="SUPFAM" id="SSF90123">
    <property type="entry name" value="ABC transporter transmembrane region"/>
    <property type="match status" value="2"/>
</dbReference>
<feature type="transmembrane region" description="Helical" evidence="10">
    <location>
        <begin position="1078"/>
        <end position="1106"/>
    </location>
</feature>
<dbReference type="InterPro" id="IPR050173">
    <property type="entry name" value="ABC_transporter_C-like"/>
</dbReference>
<evidence type="ECO:0000256" key="1">
    <source>
        <dbReference type="ARBA" id="ARBA00004141"/>
    </source>
</evidence>
<keyword evidence="6 13" id="KW-0067">ATP-binding</keyword>
<feature type="transmembrane region" description="Helical" evidence="10">
    <location>
        <begin position="530"/>
        <end position="549"/>
    </location>
</feature>
<feature type="transmembrane region" description="Helical" evidence="10">
    <location>
        <begin position="641"/>
        <end position="660"/>
    </location>
</feature>
<dbReference type="Gene3D" id="3.40.50.300">
    <property type="entry name" value="P-loop containing nucleotide triphosphate hydrolases"/>
    <property type="match status" value="2"/>
</dbReference>
<dbReference type="PROSITE" id="PS00211">
    <property type="entry name" value="ABC_TRANSPORTER_1"/>
    <property type="match status" value="1"/>
</dbReference>
<feature type="transmembrane region" description="Helical" evidence="10">
    <location>
        <begin position="555"/>
        <end position="577"/>
    </location>
</feature>
<accession>A0A401H2T9</accession>
<evidence type="ECO:0000259" key="11">
    <source>
        <dbReference type="PROSITE" id="PS50893"/>
    </source>
</evidence>
<dbReference type="CDD" id="cd03250">
    <property type="entry name" value="ABCC_MRP_domain1"/>
    <property type="match status" value="1"/>
</dbReference>
<feature type="transmembrane region" description="Helical" evidence="10">
    <location>
        <begin position="146"/>
        <end position="165"/>
    </location>
</feature>
<evidence type="ECO:0000256" key="3">
    <source>
        <dbReference type="ARBA" id="ARBA00022692"/>
    </source>
</evidence>
<keyword evidence="3 10" id="KW-0812">Transmembrane</keyword>
<reference evidence="13 14" key="1">
    <citation type="journal article" date="2018" name="Sci. Rep.">
        <title>Genome sequence of the cauliflower mushroom Sparassis crispa (Hanabiratake) and its association with beneficial usage.</title>
        <authorList>
            <person name="Kiyama R."/>
            <person name="Furutani Y."/>
            <person name="Kawaguchi K."/>
            <person name="Nakanishi T."/>
        </authorList>
    </citation>
    <scope>NUCLEOTIDE SEQUENCE [LARGE SCALE GENOMIC DNA]</scope>
</reference>
<evidence type="ECO:0000256" key="6">
    <source>
        <dbReference type="ARBA" id="ARBA00022840"/>
    </source>
</evidence>
<dbReference type="SMART" id="SM00382">
    <property type="entry name" value="AAA"/>
    <property type="match status" value="2"/>
</dbReference>
<dbReference type="GO" id="GO:0140359">
    <property type="term" value="F:ABC-type transporter activity"/>
    <property type="evidence" value="ECO:0007669"/>
    <property type="project" value="InterPro"/>
</dbReference>
<gene>
    <name evidence="13" type="ORF">SCP_1401180</name>
</gene>
<dbReference type="InterPro" id="IPR017871">
    <property type="entry name" value="ABC_transporter-like_CS"/>
</dbReference>
<sequence>MWGLVQGSEHRVLYAQQWPRGIERNASTLYTLLESQQRILLDPIAIPAYVVSASILTLLVQLALQSKTSNESSVILTGHEGTETSNASEIDGIRSTVAQHIKQLGGNTIFAFKVFRLLLSVILLALSIITLRLADHSPSPESIESSMWFQNGVCAAFGYASLLALVSVTGNPNHGRLLIQHGNLVLFVMWALYLYRDVWPLATYVLSPADIQEGPLLWAKLSMLTLAAVVIPLCVPREYVPLNPKEPLSIPSQEQTASILSMMLYSWLDNTIITANRMAHLSTDQLPVLADYDMAKNLVHRSFPYMDPFQLKKRNHMFWGIVRVFRTDFSVMSLMLFLRTIADFGYPIGINLLLNYVESHGKESIVRPWVWISFLFIGPCVSTICFQWYMFISTRNVARITAIITQLVFDHALRARVKADVNEASAGTGISTAVATPDNVSETEPGSSEVPQEHSGGSSEEGEGSAATLSVDTSSMKGKQKKKASLEDGGSTKTTPTATATSDGKGRDMIGKITNLISTDLNNITEGRDFLFFIIEVPWKIGLCIYLLYSLLGWSAFVGMAVIVLAIPLQAFFASKIQGYQKEKMKKTDTRVQAVTDVLGVMRMIKLFGWEPQVEEQLAQKRNDELKYQLKFKLFNFFNNYMTHIVPILTIVVVFVAYTALMHQELTAALVFSSIALLDMLRRALVGSFRTLPQIIAGKVSLDRVNNFLYETELLDAFSDGADAAPVNSLFREDDEDVIGIRNASFTWANSNDGTLTPGPRRRNFVLHIDDELTFKRGHINLIIGPTGSGKTSVLMALLGEMHYIPSSPDSYVRLPRAGSIAYAAQESWVLSETIRDNILFGAPLDEERYNKVIEQCGLQRDLSLFDAGDMTQVGEKGLTLSGGQKARVTLARAVYSSAEILLLDDVLAAVDVHTANWIVEKCFKGDLVRGRTVILVTHNVALASPISEFVVSLGLDGRIHSQGSLSKALEEDQELSAKFVEELKVEEEFIDEHREAKTQQSDGKLFVAEEIAQGRVGWPAFSMFINTAGGRFPAIFWFVTIGMLFVDEICEVLQPWFLGVWARQYEDHPSSKVSITYYMSGYSLLVLANVAAYSISYVVFLYGTLRAARIIHKRLMNSVLGATLRWLDVTPTSRIVSRCTEDVNTVDGPLSDHTSYFMSITAALIMRLVAVLVMSPIFTVPSVILAVIGGWCGQLYVKAQLCVKREMGVAHAPVLENFGSAISGLTSIRAYGAQDLFRQQGYHRMDTYIRSKRTLSNLNRWVCTRIEILGALFSTCLATYLVYATSFDASDLGYTLNMAVAFSTLILFWTLMGMRTEVSANSLERIHQYTVVEQEPKATDAGVPPAYWPASGSLKAEGLTARYSSDGPRVLQDISFEINSGEHIGIVGRTGSGKSSLTLALLRCILTEGKVYYDGIPTDSINLDALRSNITIIPQVPELLSGSLRQNLDPFEEHDDAELNDALRAAGLFSVQSETDEGRIALDSQVSSAGGNLSVGQRQILALARAIVRQSRVLILDEATSAIDYETDAAIQSSLRKALGKDVTLLTIAHRLQTIMDADRIMVLDAGRIVEFDTPRELLKTEKGMFRALVDGSGDKEKLYALAHGGGVSA</sequence>
<dbReference type="GO" id="GO:0016887">
    <property type="term" value="F:ATP hydrolysis activity"/>
    <property type="evidence" value="ECO:0007669"/>
    <property type="project" value="InterPro"/>
</dbReference>
<feature type="transmembrane region" description="Helical" evidence="10">
    <location>
        <begin position="114"/>
        <end position="134"/>
    </location>
</feature>
<feature type="transmembrane region" description="Helical" evidence="10">
    <location>
        <begin position="336"/>
        <end position="357"/>
    </location>
</feature>
<dbReference type="Proteomes" id="UP000287166">
    <property type="component" value="Unassembled WGS sequence"/>
</dbReference>